<organism evidence="1 2">
    <name type="scientific">Listeria booriae</name>
    <dbReference type="NCBI Taxonomy" id="1552123"/>
    <lineage>
        <taxon>Bacteria</taxon>
        <taxon>Bacillati</taxon>
        <taxon>Bacillota</taxon>
        <taxon>Bacilli</taxon>
        <taxon>Bacillales</taxon>
        <taxon>Listeriaceae</taxon>
        <taxon>Listeria</taxon>
    </lineage>
</organism>
<proteinExistence type="predicted"/>
<protein>
    <submittedName>
        <fullName evidence="1">Uncharacterized protein</fullName>
    </submittedName>
</protein>
<evidence type="ECO:0000313" key="1">
    <source>
        <dbReference type="EMBL" id="MBC1316622.1"/>
    </source>
</evidence>
<comment type="caution">
    <text evidence="1">The sequence shown here is derived from an EMBL/GenBank/DDBJ whole genome shotgun (WGS) entry which is preliminary data.</text>
</comment>
<evidence type="ECO:0000313" key="2">
    <source>
        <dbReference type="Proteomes" id="UP000543379"/>
    </source>
</evidence>
<dbReference type="RefSeq" id="WP_185358285.1">
    <property type="nucleotide sequence ID" value="NZ_JAARON010000007.1"/>
</dbReference>
<dbReference type="EMBL" id="JAAROV010000002">
    <property type="protein sequence ID" value="MBC1316622.1"/>
    <property type="molecule type" value="Genomic_DNA"/>
</dbReference>
<reference evidence="1 2" key="1">
    <citation type="submission" date="2020-03" db="EMBL/GenBank/DDBJ databases">
        <title>Soil Listeria distribution.</title>
        <authorList>
            <person name="Liao J."/>
            <person name="Wiedmann M."/>
        </authorList>
    </citation>
    <scope>NUCLEOTIDE SEQUENCE [LARGE SCALE GENOMIC DNA]</scope>
    <source>
        <strain evidence="1 2">FSL L7-1816</strain>
    </source>
</reference>
<dbReference type="AlphaFoldDB" id="A0A841WEU0"/>
<accession>A0A841WEU0</accession>
<dbReference type="Proteomes" id="UP000543379">
    <property type="component" value="Unassembled WGS sequence"/>
</dbReference>
<name>A0A841WEU0_9LIST</name>
<gene>
    <name evidence="1" type="ORF">HB811_07545</name>
</gene>
<sequence length="108" mass="12845">MKQNEESRYEREKRQLAMITGCYKIDKQEIVVEKNHLNLLIKLANERNELLHERENAEVVYKFNTKSDGVRDEFSRENAQSHRVILSRDDLTPRYGQKGVWIPVEEAE</sequence>